<evidence type="ECO:0000256" key="1">
    <source>
        <dbReference type="SAM" id="MobiDB-lite"/>
    </source>
</evidence>
<feature type="compositionally biased region" description="Acidic residues" evidence="1">
    <location>
        <begin position="175"/>
        <end position="201"/>
    </location>
</feature>
<name>A0A067TB96_GALM3</name>
<keyword evidence="3" id="KW-1185">Reference proteome</keyword>
<dbReference type="EMBL" id="KL142372">
    <property type="protein sequence ID" value="KDR80416.1"/>
    <property type="molecule type" value="Genomic_DNA"/>
</dbReference>
<dbReference type="AlphaFoldDB" id="A0A067TB96"/>
<feature type="region of interest" description="Disordered" evidence="1">
    <location>
        <begin position="160"/>
        <end position="226"/>
    </location>
</feature>
<protein>
    <submittedName>
        <fullName evidence="2">Uncharacterized protein</fullName>
    </submittedName>
</protein>
<organism evidence="2 3">
    <name type="scientific">Galerina marginata (strain CBS 339.88)</name>
    <dbReference type="NCBI Taxonomy" id="685588"/>
    <lineage>
        <taxon>Eukaryota</taxon>
        <taxon>Fungi</taxon>
        <taxon>Dikarya</taxon>
        <taxon>Basidiomycota</taxon>
        <taxon>Agaricomycotina</taxon>
        <taxon>Agaricomycetes</taxon>
        <taxon>Agaricomycetidae</taxon>
        <taxon>Agaricales</taxon>
        <taxon>Agaricineae</taxon>
        <taxon>Strophariaceae</taxon>
        <taxon>Galerina</taxon>
    </lineage>
</organism>
<gene>
    <name evidence="2" type="ORF">GALMADRAFT_136905</name>
</gene>
<dbReference type="HOGENOM" id="CLU_111651_0_0_1"/>
<sequence>MDAMYELVLLHPRHYLQKKGSALTVFTELGADLSGKMYVVSPDGALREGPDNSSPRLPAFVSNRARLPEDTLNPFLVVLNAEIAFRRFKKRPHQLCADYTELIDLTTDLVTKIYFQPLVDVLEQRRKETRLAYSTKAKGDVDMEETVDKFRTRKAGDNVKRSRTGTLMPDHLDYDVDNEDAEDDEDEDEDDDYYNDNDDDNCPLPHLGEQDIHPESTSPIDSIEKV</sequence>
<accession>A0A067TB96</accession>
<reference evidence="3" key="1">
    <citation type="journal article" date="2014" name="Proc. Natl. Acad. Sci. U.S.A.">
        <title>Extensive sampling of basidiomycete genomes demonstrates inadequacy of the white-rot/brown-rot paradigm for wood decay fungi.</title>
        <authorList>
            <person name="Riley R."/>
            <person name="Salamov A.A."/>
            <person name="Brown D.W."/>
            <person name="Nagy L.G."/>
            <person name="Floudas D."/>
            <person name="Held B.W."/>
            <person name="Levasseur A."/>
            <person name="Lombard V."/>
            <person name="Morin E."/>
            <person name="Otillar R."/>
            <person name="Lindquist E.A."/>
            <person name="Sun H."/>
            <person name="LaButti K.M."/>
            <person name="Schmutz J."/>
            <person name="Jabbour D."/>
            <person name="Luo H."/>
            <person name="Baker S.E."/>
            <person name="Pisabarro A.G."/>
            <person name="Walton J.D."/>
            <person name="Blanchette R.A."/>
            <person name="Henrissat B."/>
            <person name="Martin F."/>
            <person name="Cullen D."/>
            <person name="Hibbett D.S."/>
            <person name="Grigoriev I.V."/>
        </authorList>
    </citation>
    <scope>NUCLEOTIDE SEQUENCE [LARGE SCALE GENOMIC DNA]</scope>
    <source>
        <strain evidence="3">CBS 339.88</strain>
    </source>
</reference>
<evidence type="ECO:0000313" key="2">
    <source>
        <dbReference type="EMBL" id="KDR80416.1"/>
    </source>
</evidence>
<evidence type="ECO:0000313" key="3">
    <source>
        <dbReference type="Proteomes" id="UP000027222"/>
    </source>
</evidence>
<dbReference type="OrthoDB" id="3013631at2759"/>
<proteinExistence type="predicted"/>
<dbReference type="Proteomes" id="UP000027222">
    <property type="component" value="Unassembled WGS sequence"/>
</dbReference>